<dbReference type="SUPFAM" id="SSF46689">
    <property type="entry name" value="Homeodomain-like"/>
    <property type="match status" value="2"/>
</dbReference>
<protein>
    <submittedName>
        <fullName evidence="5">HTH CENPB-type domain-containing protein</fullName>
    </submittedName>
</protein>
<proteinExistence type="predicted"/>
<dbReference type="SMART" id="SM00674">
    <property type="entry name" value="CENPB"/>
    <property type="match status" value="1"/>
</dbReference>
<evidence type="ECO:0000256" key="1">
    <source>
        <dbReference type="ARBA" id="ARBA00004123"/>
    </source>
</evidence>
<dbReference type="InterPro" id="IPR006600">
    <property type="entry name" value="HTH_CenpB_DNA-bd_dom"/>
</dbReference>
<reference evidence="5" key="1">
    <citation type="journal article" date="2020" name="Ecol. Evol.">
        <title>Genome structure and content of the rice root-knot nematode (Meloidogyne graminicola).</title>
        <authorList>
            <person name="Phan N.T."/>
            <person name="Danchin E.G.J."/>
            <person name="Klopp C."/>
            <person name="Perfus-Barbeoch L."/>
            <person name="Kozlowski D.K."/>
            <person name="Koutsovoulos G.D."/>
            <person name="Lopez-Roques C."/>
            <person name="Bouchez O."/>
            <person name="Zahm M."/>
            <person name="Besnard G."/>
            <person name="Bellafiore S."/>
        </authorList>
    </citation>
    <scope>NUCLEOTIDE SEQUENCE</scope>
    <source>
        <strain evidence="5">VN-18</strain>
    </source>
</reference>
<evidence type="ECO:0000256" key="2">
    <source>
        <dbReference type="ARBA" id="ARBA00023125"/>
    </source>
</evidence>
<evidence type="ECO:0000313" key="6">
    <source>
        <dbReference type="Proteomes" id="UP000605970"/>
    </source>
</evidence>
<dbReference type="EMBL" id="JABEBT010000030">
    <property type="protein sequence ID" value="KAF7636379.1"/>
    <property type="molecule type" value="Genomic_DNA"/>
</dbReference>
<gene>
    <name evidence="5" type="ORF">Mgra_00004161</name>
</gene>
<name>A0A8S9ZSZ8_9BILA</name>
<dbReference type="InterPro" id="IPR007889">
    <property type="entry name" value="HTH_Psq"/>
</dbReference>
<keyword evidence="6" id="KW-1185">Reference proteome</keyword>
<dbReference type="GO" id="GO:0003677">
    <property type="term" value="F:DNA binding"/>
    <property type="evidence" value="ECO:0007669"/>
    <property type="project" value="UniProtKB-KW"/>
</dbReference>
<evidence type="ECO:0000313" key="5">
    <source>
        <dbReference type="EMBL" id="KAF7636379.1"/>
    </source>
</evidence>
<dbReference type="PROSITE" id="PS51253">
    <property type="entry name" value="HTH_CENPB"/>
    <property type="match status" value="1"/>
</dbReference>
<organism evidence="5 6">
    <name type="scientific">Meloidogyne graminicola</name>
    <dbReference type="NCBI Taxonomy" id="189291"/>
    <lineage>
        <taxon>Eukaryota</taxon>
        <taxon>Metazoa</taxon>
        <taxon>Ecdysozoa</taxon>
        <taxon>Nematoda</taxon>
        <taxon>Chromadorea</taxon>
        <taxon>Rhabditida</taxon>
        <taxon>Tylenchina</taxon>
        <taxon>Tylenchomorpha</taxon>
        <taxon>Tylenchoidea</taxon>
        <taxon>Meloidogynidae</taxon>
        <taxon>Meloidogyninae</taxon>
        <taxon>Meloidogyne</taxon>
    </lineage>
</organism>
<dbReference type="OrthoDB" id="5875523at2759"/>
<comment type="subcellular location">
    <subcellularLocation>
        <location evidence="1">Nucleus</location>
    </subcellularLocation>
</comment>
<dbReference type="PANTHER" id="PTHR19303">
    <property type="entry name" value="TRANSPOSON"/>
    <property type="match status" value="1"/>
</dbReference>
<dbReference type="GO" id="GO:0005634">
    <property type="term" value="C:nucleus"/>
    <property type="evidence" value="ECO:0007669"/>
    <property type="project" value="UniProtKB-SubCell"/>
</dbReference>
<evidence type="ECO:0000256" key="3">
    <source>
        <dbReference type="ARBA" id="ARBA00023242"/>
    </source>
</evidence>
<comment type="caution">
    <text evidence="5">The sequence shown here is derived from an EMBL/GenBank/DDBJ whole genome shotgun (WGS) entry which is preliminary data.</text>
</comment>
<dbReference type="Proteomes" id="UP000605970">
    <property type="component" value="Unassembled WGS sequence"/>
</dbReference>
<keyword evidence="2" id="KW-0238">DNA-binding</keyword>
<dbReference type="InterPro" id="IPR050863">
    <property type="entry name" value="CenT-Element_Derived"/>
</dbReference>
<accession>A0A8S9ZSZ8</accession>
<evidence type="ECO:0000259" key="4">
    <source>
        <dbReference type="PROSITE" id="PS51253"/>
    </source>
</evidence>
<dbReference type="Gene3D" id="1.10.10.60">
    <property type="entry name" value="Homeodomain-like"/>
    <property type="match status" value="2"/>
</dbReference>
<dbReference type="Pfam" id="PF03221">
    <property type="entry name" value="HTH_Tnp_Tc5"/>
    <property type="match status" value="1"/>
</dbReference>
<dbReference type="InterPro" id="IPR009057">
    <property type="entry name" value="Homeodomain-like_sf"/>
</dbReference>
<sequence>MLNFQSNSVKRGRSLITIETKKQIIEASTTGKSSSELGKQFNLASSTIRKILQQKEKILKVFEKGNQLKKVCIRPIKYENLDQAVLLWVNSIRSQGIPLNGPLLQEKALELSKQFNLTDFKASEGWLGGFKKRHSISFKNINGENVTDINNANNIQGFEAICESDDRLDKLLEAFKDKKEDELLTLEEIKQIFPLIKNEVEEATDDSKIIENKQKQIVSTSEAIEALKTIQRFIDQNPNNEMQRICNKLNEFLVNKNIEEEPIF</sequence>
<keyword evidence="3" id="KW-0539">Nucleus</keyword>
<dbReference type="AlphaFoldDB" id="A0A8S9ZSZ8"/>
<dbReference type="PANTHER" id="PTHR19303:SF73">
    <property type="entry name" value="PROTEIN PDC2"/>
    <property type="match status" value="1"/>
</dbReference>
<feature type="domain" description="HTH CENPB-type" evidence="4">
    <location>
        <begin position="69"/>
        <end position="140"/>
    </location>
</feature>
<dbReference type="Pfam" id="PF04218">
    <property type="entry name" value="CENP-B_N"/>
    <property type="match status" value="1"/>
</dbReference>